<dbReference type="AlphaFoldDB" id="A0A2N5V796"/>
<organism evidence="1 2">
    <name type="scientific">Puccinia coronata f. sp. avenae</name>
    <dbReference type="NCBI Taxonomy" id="200324"/>
    <lineage>
        <taxon>Eukaryota</taxon>
        <taxon>Fungi</taxon>
        <taxon>Dikarya</taxon>
        <taxon>Basidiomycota</taxon>
        <taxon>Pucciniomycotina</taxon>
        <taxon>Pucciniomycetes</taxon>
        <taxon>Pucciniales</taxon>
        <taxon>Pucciniaceae</taxon>
        <taxon>Puccinia</taxon>
    </lineage>
</organism>
<name>A0A2N5V796_9BASI</name>
<gene>
    <name evidence="1" type="ORF">PCANC_10085</name>
</gene>
<sequence>MLSSNSQQPCSKPIRKAQIFISEQPHPNLTQVLGAAALCGGEAALPQGGTCELCHFFWWDRNPLWQEENFIAVLLLPHLIPQAAPEPQDRS</sequence>
<reference evidence="1 2" key="1">
    <citation type="submission" date="2017-11" db="EMBL/GenBank/DDBJ databases">
        <title>De novo assembly and phasing of dikaryotic genomes from two isolates of Puccinia coronata f. sp. avenae, the causal agent of oat crown rust.</title>
        <authorList>
            <person name="Miller M.E."/>
            <person name="Zhang Y."/>
            <person name="Omidvar V."/>
            <person name="Sperschneider J."/>
            <person name="Schwessinger B."/>
            <person name="Raley C."/>
            <person name="Palmer J.M."/>
            <person name="Garnica D."/>
            <person name="Upadhyaya N."/>
            <person name="Rathjen J."/>
            <person name="Taylor J.M."/>
            <person name="Park R.F."/>
            <person name="Dodds P.N."/>
            <person name="Hirsch C.D."/>
            <person name="Kianian S.F."/>
            <person name="Figueroa M."/>
        </authorList>
    </citation>
    <scope>NUCLEOTIDE SEQUENCE [LARGE SCALE GENOMIC DNA]</scope>
    <source>
        <strain evidence="1">12NC29</strain>
    </source>
</reference>
<dbReference type="EMBL" id="PGCJ01000124">
    <property type="protein sequence ID" value="PLW45874.1"/>
    <property type="molecule type" value="Genomic_DNA"/>
</dbReference>
<proteinExistence type="predicted"/>
<accession>A0A2N5V796</accession>
<keyword evidence="2" id="KW-1185">Reference proteome</keyword>
<evidence type="ECO:0000313" key="2">
    <source>
        <dbReference type="Proteomes" id="UP000235388"/>
    </source>
</evidence>
<comment type="caution">
    <text evidence="1">The sequence shown here is derived from an EMBL/GenBank/DDBJ whole genome shotgun (WGS) entry which is preliminary data.</text>
</comment>
<evidence type="ECO:0000313" key="1">
    <source>
        <dbReference type="EMBL" id="PLW45874.1"/>
    </source>
</evidence>
<protein>
    <submittedName>
        <fullName evidence="1">Uncharacterized protein</fullName>
    </submittedName>
</protein>
<dbReference type="Proteomes" id="UP000235388">
    <property type="component" value="Unassembled WGS sequence"/>
</dbReference>